<evidence type="ECO:0000259" key="6">
    <source>
        <dbReference type="Pfam" id="PF07291"/>
    </source>
</evidence>
<feature type="domain" description="Methylamine utilisation protein MauE" evidence="6">
    <location>
        <begin position="12"/>
        <end position="137"/>
    </location>
</feature>
<name>A0ABS3G0W3_9FLAO</name>
<keyword evidence="2 5" id="KW-0812">Transmembrane</keyword>
<keyword evidence="3 5" id="KW-1133">Transmembrane helix</keyword>
<protein>
    <recommendedName>
        <fullName evidence="6">Methylamine utilisation protein MauE domain-containing protein</fullName>
    </recommendedName>
</protein>
<organism evidence="7 8">
    <name type="scientific">Flagellimonas aurea</name>
    <dbReference type="NCBI Taxonomy" id="2915619"/>
    <lineage>
        <taxon>Bacteria</taxon>
        <taxon>Pseudomonadati</taxon>
        <taxon>Bacteroidota</taxon>
        <taxon>Flavobacteriia</taxon>
        <taxon>Flavobacteriales</taxon>
        <taxon>Flavobacteriaceae</taxon>
        <taxon>Flagellimonas</taxon>
    </lineage>
</organism>
<feature type="transmembrane region" description="Helical" evidence="5">
    <location>
        <begin position="12"/>
        <end position="29"/>
    </location>
</feature>
<keyword evidence="8" id="KW-1185">Reference proteome</keyword>
<feature type="transmembrane region" description="Helical" evidence="5">
    <location>
        <begin position="122"/>
        <end position="140"/>
    </location>
</feature>
<evidence type="ECO:0000313" key="7">
    <source>
        <dbReference type="EMBL" id="MBO0352704.1"/>
    </source>
</evidence>
<dbReference type="Proteomes" id="UP000664044">
    <property type="component" value="Unassembled WGS sequence"/>
</dbReference>
<evidence type="ECO:0000256" key="4">
    <source>
        <dbReference type="ARBA" id="ARBA00023136"/>
    </source>
</evidence>
<sequence>MYSVKNIKAKGVIVELICFLYVLLFVYAATSKLMDFEQFRVQLGQSPILTAYANWVAWLVPLAEYMLAILLSMKSTRYKALFMTLGLMTMFTTYIILVLNFSDYIPCSCGGVLEDLGWTEHIVFNLFFWVLSIIAILQLTNYSTRKPISI</sequence>
<feature type="transmembrane region" description="Helical" evidence="5">
    <location>
        <begin position="80"/>
        <end position="102"/>
    </location>
</feature>
<feature type="transmembrane region" description="Helical" evidence="5">
    <location>
        <begin position="49"/>
        <end position="73"/>
    </location>
</feature>
<reference evidence="7 8" key="1">
    <citation type="submission" date="2021-03" db="EMBL/GenBank/DDBJ databases">
        <title>Muricauda lutimaris sp. nov. and Muricauda ruestringensis sp. nov, two marine members of the Flavobacteriaceae isolated from deep sea sediments of Western Pacific.</title>
        <authorList>
            <person name="Zhao S."/>
            <person name="Liu R."/>
        </authorList>
    </citation>
    <scope>NUCLEOTIDE SEQUENCE [LARGE SCALE GENOMIC DNA]</scope>
    <source>
        <strain evidence="7 8">BC31-1-A7</strain>
    </source>
</reference>
<evidence type="ECO:0000313" key="8">
    <source>
        <dbReference type="Proteomes" id="UP000664044"/>
    </source>
</evidence>
<keyword evidence="4 5" id="KW-0472">Membrane</keyword>
<evidence type="ECO:0000256" key="3">
    <source>
        <dbReference type="ARBA" id="ARBA00022989"/>
    </source>
</evidence>
<evidence type="ECO:0000256" key="1">
    <source>
        <dbReference type="ARBA" id="ARBA00004141"/>
    </source>
</evidence>
<dbReference type="RefSeq" id="WP_207031043.1">
    <property type="nucleotide sequence ID" value="NZ_CP159476.1"/>
</dbReference>
<gene>
    <name evidence="7" type="ORF">J0656_01650</name>
</gene>
<evidence type="ECO:0000256" key="5">
    <source>
        <dbReference type="SAM" id="Phobius"/>
    </source>
</evidence>
<evidence type="ECO:0000256" key="2">
    <source>
        <dbReference type="ARBA" id="ARBA00022692"/>
    </source>
</evidence>
<dbReference type="InterPro" id="IPR009908">
    <property type="entry name" value="Methylamine_util_MauE"/>
</dbReference>
<dbReference type="EMBL" id="JAFLNL010000001">
    <property type="protein sequence ID" value="MBO0352704.1"/>
    <property type="molecule type" value="Genomic_DNA"/>
</dbReference>
<proteinExistence type="predicted"/>
<comment type="subcellular location">
    <subcellularLocation>
        <location evidence="1">Membrane</location>
        <topology evidence="1">Multi-pass membrane protein</topology>
    </subcellularLocation>
</comment>
<comment type="caution">
    <text evidence="7">The sequence shown here is derived from an EMBL/GenBank/DDBJ whole genome shotgun (WGS) entry which is preliminary data.</text>
</comment>
<dbReference type="Pfam" id="PF07291">
    <property type="entry name" value="MauE"/>
    <property type="match status" value="1"/>
</dbReference>
<accession>A0ABS3G0W3</accession>